<comment type="subcellular location">
    <subcellularLocation>
        <location evidence="1">Cytoplasmic vesicle membrane</location>
        <topology evidence="1">Peripheral membrane protein</topology>
        <orientation evidence="1">Cytoplasmic side</orientation>
    </subcellularLocation>
    <subcellularLocation>
        <location evidence="2">Golgi apparatus</location>
    </subcellularLocation>
</comment>
<dbReference type="GO" id="GO:0005794">
    <property type="term" value="C:Golgi apparatus"/>
    <property type="evidence" value="ECO:0007669"/>
    <property type="project" value="UniProtKB-SubCell"/>
</dbReference>
<evidence type="ECO:0000256" key="7">
    <source>
        <dbReference type="ARBA" id="ARBA00023136"/>
    </source>
</evidence>
<sequence>MIRGILVFNNHGKPRLIKFYEHYKEDVQQQIVRETFQLVSKRDENVCNFLEGGSLIGGSDYKLIYRHYATLYFVFCVDSSESELGILDLIQVFVETLDKCFENVCELDMIFHVDKVHHILDEIVMGGMVLETSMTEIVMRIEEQQKVEKHEAGISSAPGRAMNAVKNIDLSQIKDMKFPDVQLPAFKNFKL</sequence>
<keyword evidence="5" id="KW-0653">Protein transport</keyword>
<keyword evidence="4" id="KW-0813">Transport</keyword>
<dbReference type="AlphaFoldDB" id="A0A1W0X0Y5"/>
<evidence type="ECO:0000256" key="2">
    <source>
        <dbReference type="ARBA" id="ARBA00004555"/>
    </source>
</evidence>
<dbReference type="PANTHER" id="PTHR11753">
    <property type="entry name" value="ADAPTOR COMPLEXES SMALL SUBUNIT FAMILY"/>
    <property type="match status" value="1"/>
</dbReference>
<evidence type="ECO:0000256" key="9">
    <source>
        <dbReference type="ARBA" id="ARBA00025605"/>
    </source>
</evidence>
<dbReference type="CDD" id="cd14834">
    <property type="entry name" value="AP3_sigma"/>
    <property type="match status" value="1"/>
</dbReference>
<keyword evidence="7" id="KW-0472">Membrane</keyword>
<evidence type="ECO:0000256" key="3">
    <source>
        <dbReference type="ARBA" id="ARBA00006972"/>
    </source>
</evidence>
<gene>
    <name evidence="11" type="ORF">BV898_05027</name>
</gene>
<protein>
    <submittedName>
        <fullName evidence="11">AP-3 complex subunit sigma-1</fullName>
    </submittedName>
</protein>
<dbReference type="Proteomes" id="UP000192578">
    <property type="component" value="Unassembled WGS sequence"/>
</dbReference>
<evidence type="ECO:0000259" key="10">
    <source>
        <dbReference type="Pfam" id="PF01217"/>
    </source>
</evidence>
<dbReference type="EMBL" id="MTYJ01000026">
    <property type="protein sequence ID" value="OQV20952.1"/>
    <property type="molecule type" value="Genomic_DNA"/>
</dbReference>
<comment type="function">
    <text evidence="9">Part of the AP-3 complex, an adaptor-related complex which is not clathrin-associated. The complex is associated with the Golgi region as well as more peripheral structures. It facilitates the budding of vesicles from the Golgi membrane and may be directly involved in trafficking to lysosomes. In concert with the BLOC-1 complex, AP-3 is required to target cargos into vesicles assembled at cell bodies for delivery into neurites and nerve terminals.</text>
</comment>
<dbReference type="GO" id="GO:0030123">
    <property type="term" value="C:AP-3 adaptor complex"/>
    <property type="evidence" value="ECO:0007669"/>
    <property type="project" value="InterPro"/>
</dbReference>
<evidence type="ECO:0000256" key="4">
    <source>
        <dbReference type="ARBA" id="ARBA00022448"/>
    </source>
</evidence>
<dbReference type="GO" id="GO:0030659">
    <property type="term" value="C:cytoplasmic vesicle membrane"/>
    <property type="evidence" value="ECO:0007669"/>
    <property type="project" value="UniProtKB-SubCell"/>
</dbReference>
<keyword evidence="12" id="KW-1185">Reference proteome</keyword>
<dbReference type="InterPro" id="IPR027155">
    <property type="entry name" value="APS3"/>
</dbReference>
<dbReference type="InterPro" id="IPR022775">
    <property type="entry name" value="AP_mu_sigma_su"/>
</dbReference>
<comment type="similarity">
    <text evidence="3">Belongs to the adaptor complexes small subunit family.</text>
</comment>
<evidence type="ECO:0000256" key="8">
    <source>
        <dbReference type="ARBA" id="ARBA00023329"/>
    </source>
</evidence>
<accession>A0A1W0X0Y5</accession>
<dbReference type="InterPro" id="IPR000804">
    <property type="entry name" value="Clathrin_sm-chain_CS"/>
</dbReference>
<evidence type="ECO:0000313" key="12">
    <source>
        <dbReference type="Proteomes" id="UP000192578"/>
    </source>
</evidence>
<proteinExistence type="inferred from homology"/>
<keyword evidence="8" id="KW-0968">Cytoplasmic vesicle</keyword>
<dbReference type="PROSITE" id="PS00989">
    <property type="entry name" value="CLAT_ADAPTOR_S"/>
    <property type="match status" value="1"/>
</dbReference>
<dbReference type="Gene3D" id="3.30.450.60">
    <property type="match status" value="1"/>
</dbReference>
<dbReference type="InterPro" id="IPR011012">
    <property type="entry name" value="Longin-like_dom_sf"/>
</dbReference>
<keyword evidence="6" id="KW-0333">Golgi apparatus</keyword>
<dbReference type="GO" id="GO:0006896">
    <property type="term" value="P:Golgi to vacuole transport"/>
    <property type="evidence" value="ECO:0007669"/>
    <property type="project" value="InterPro"/>
</dbReference>
<evidence type="ECO:0000256" key="5">
    <source>
        <dbReference type="ARBA" id="ARBA00022927"/>
    </source>
</evidence>
<dbReference type="FunFam" id="3.30.450.60:FF:000001">
    <property type="entry name" value="AP complex subunit sigma"/>
    <property type="match status" value="1"/>
</dbReference>
<evidence type="ECO:0000256" key="1">
    <source>
        <dbReference type="ARBA" id="ARBA00004180"/>
    </source>
</evidence>
<dbReference type="GO" id="GO:0006886">
    <property type="term" value="P:intracellular protein transport"/>
    <property type="evidence" value="ECO:0007669"/>
    <property type="project" value="InterPro"/>
</dbReference>
<dbReference type="Pfam" id="PF01217">
    <property type="entry name" value="Clat_adaptor_s"/>
    <property type="match status" value="1"/>
</dbReference>
<feature type="domain" description="AP complex mu/sigma subunit" evidence="10">
    <location>
        <begin position="1"/>
        <end position="147"/>
    </location>
</feature>
<dbReference type="SUPFAM" id="SSF64356">
    <property type="entry name" value="SNARE-like"/>
    <property type="match status" value="1"/>
</dbReference>
<dbReference type="InterPro" id="IPR016635">
    <property type="entry name" value="AP_complex_ssu"/>
</dbReference>
<organism evidence="11 12">
    <name type="scientific">Hypsibius exemplaris</name>
    <name type="common">Freshwater tardigrade</name>
    <dbReference type="NCBI Taxonomy" id="2072580"/>
    <lineage>
        <taxon>Eukaryota</taxon>
        <taxon>Metazoa</taxon>
        <taxon>Ecdysozoa</taxon>
        <taxon>Tardigrada</taxon>
        <taxon>Eutardigrada</taxon>
        <taxon>Parachela</taxon>
        <taxon>Hypsibioidea</taxon>
        <taxon>Hypsibiidae</taxon>
        <taxon>Hypsibius</taxon>
    </lineage>
</organism>
<comment type="caution">
    <text evidence="11">The sequence shown here is derived from an EMBL/GenBank/DDBJ whole genome shotgun (WGS) entry which is preliminary data.</text>
</comment>
<evidence type="ECO:0000313" key="11">
    <source>
        <dbReference type="EMBL" id="OQV20952.1"/>
    </source>
</evidence>
<reference evidence="12" key="1">
    <citation type="submission" date="2017-01" db="EMBL/GenBank/DDBJ databases">
        <title>Comparative genomics of anhydrobiosis in the tardigrade Hypsibius dujardini.</title>
        <authorList>
            <person name="Yoshida Y."/>
            <person name="Koutsovoulos G."/>
            <person name="Laetsch D."/>
            <person name="Stevens L."/>
            <person name="Kumar S."/>
            <person name="Horikawa D."/>
            <person name="Ishino K."/>
            <person name="Komine S."/>
            <person name="Tomita M."/>
            <person name="Blaxter M."/>
            <person name="Arakawa K."/>
        </authorList>
    </citation>
    <scope>NUCLEOTIDE SEQUENCE [LARGE SCALE GENOMIC DNA]</scope>
    <source>
        <strain evidence="12">Z151</strain>
    </source>
</reference>
<dbReference type="OrthoDB" id="10261046at2759"/>
<name>A0A1W0X0Y5_HYPEX</name>
<evidence type="ECO:0000256" key="6">
    <source>
        <dbReference type="ARBA" id="ARBA00023034"/>
    </source>
</evidence>